<evidence type="ECO:0000313" key="2">
    <source>
        <dbReference type="Proteomes" id="UP000309668"/>
    </source>
</evidence>
<keyword evidence="2" id="KW-1185">Reference proteome</keyword>
<dbReference type="Gene3D" id="3.30.70.2970">
    <property type="entry name" value="Protein of unknown function (DUF541), domain 2"/>
    <property type="match status" value="1"/>
</dbReference>
<dbReference type="AlphaFoldDB" id="A0A5S3P4Y1"/>
<protein>
    <submittedName>
        <fullName evidence="1">DUF541 domain-containing protein</fullName>
    </submittedName>
</protein>
<proteinExistence type="predicted"/>
<dbReference type="InterPro" id="IPR007497">
    <property type="entry name" value="SIMPL/DUF541"/>
</dbReference>
<sequence length="247" mass="25579">MSRKSLILVTALPLALTACGDKPYDPRGVDHDETLLSVSATGESEVRPDEAFFQVGINSWSNSAGKASAANTVDIEKVVAALTAAGVPEKDIQTRTVGIQKLDWGPKKGQFQASNVVAVTVRDIDKAGAAVTAATEAGANVLSGPDLRISDSEKAANAAYGEAFKAAKARAQAYADAADMEISRTLSIRDGGGGQGNRYIPGAPPPPVAAIQTSNDMAMPEQGGGRIMPGQTTSRVSVQVDFALRPK</sequence>
<organism evidence="1 2">
    <name type="scientific">Qipengyuania marisflavi</name>
    <dbReference type="NCBI Taxonomy" id="2486356"/>
    <lineage>
        <taxon>Bacteria</taxon>
        <taxon>Pseudomonadati</taxon>
        <taxon>Pseudomonadota</taxon>
        <taxon>Alphaproteobacteria</taxon>
        <taxon>Sphingomonadales</taxon>
        <taxon>Erythrobacteraceae</taxon>
        <taxon>Qipengyuania</taxon>
    </lineage>
</organism>
<dbReference type="Proteomes" id="UP000309668">
    <property type="component" value="Unassembled WGS sequence"/>
</dbReference>
<dbReference type="Pfam" id="PF04402">
    <property type="entry name" value="SIMPL"/>
    <property type="match status" value="1"/>
</dbReference>
<dbReference type="EMBL" id="VCAO01000005">
    <property type="protein sequence ID" value="TMM47127.1"/>
    <property type="molecule type" value="Genomic_DNA"/>
</dbReference>
<dbReference type="OrthoDB" id="7468374at2"/>
<evidence type="ECO:0000313" key="1">
    <source>
        <dbReference type="EMBL" id="TMM47127.1"/>
    </source>
</evidence>
<dbReference type="RefSeq" id="WP_138618541.1">
    <property type="nucleotide sequence ID" value="NZ_VCAO01000005.1"/>
</dbReference>
<comment type="caution">
    <text evidence="1">The sequence shown here is derived from an EMBL/GenBank/DDBJ whole genome shotgun (WGS) entry which is preliminary data.</text>
</comment>
<dbReference type="PANTHER" id="PTHR34387">
    <property type="entry name" value="SLR1258 PROTEIN"/>
    <property type="match status" value="1"/>
</dbReference>
<dbReference type="PANTHER" id="PTHR34387:SF1">
    <property type="entry name" value="PERIPLASMIC IMMUNOGENIC PROTEIN"/>
    <property type="match status" value="1"/>
</dbReference>
<dbReference type="PROSITE" id="PS51257">
    <property type="entry name" value="PROKAR_LIPOPROTEIN"/>
    <property type="match status" value="1"/>
</dbReference>
<dbReference type="GO" id="GO:0006974">
    <property type="term" value="P:DNA damage response"/>
    <property type="evidence" value="ECO:0007669"/>
    <property type="project" value="TreeGrafter"/>
</dbReference>
<reference evidence="1 2" key="1">
    <citation type="submission" date="2019-05" db="EMBL/GenBank/DDBJ databases">
        <title>Erythrobacter marisflavi sp. nov., isolated from isolated from water of an estuary environment.</title>
        <authorList>
            <person name="Yoon J.-H."/>
        </authorList>
    </citation>
    <scope>NUCLEOTIDE SEQUENCE [LARGE SCALE GENOMIC DNA]</scope>
    <source>
        <strain evidence="1 2">KEM-5</strain>
    </source>
</reference>
<accession>A0A5S3P4Y1</accession>
<dbReference type="Gene3D" id="3.30.110.170">
    <property type="entry name" value="Protein of unknown function (DUF541), domain 1"/>
    <property type="match status" value="1"/>
</dbReference>
<dbReference type="InterPro" id="IPR052022">
    <property type="entry name" value="26kDa_periplasmic_antigen"/>
</dbReference>
<gene>
    <name evidence="1" type="ORF">FEV51_10050</name>
</gene>
<name>A0A5S3P4Y1_9SPHN</name>